<comment type="similarity">
    <text evidence="1">Belongs to the metallo-beta-lactamase superfamily. Class-B beta-lactamase family.</text>
</comment>
<evidence type="ECO:0000256" key="2">
    <source>
        <dbReference type="SAM" id="SignalP"/>
    </source>
</evidence>
<dbReference type="InterPro" id="IPR036866">
    <property type="entry name" value="RibonucZ/Hydroxyglut_hydro"/>
</dbReference>
<name>A0A0B1ZI98_9SPHN</name>
<dbReference type="EMBL" id="JTDI01000005">
    <property type="protein sequence ID" value="KHK90232.1"/>
    <property type="molecule type" value="Genomic_DNA"/>
</dbReference>
<protein>
    <submittedName>
        <fullName evidence="4">Beta-lactamase</fullName>
    </submittedName>
</protein>
<dbReference type="AlphaFoldDB" id="A0A0B1ZI98"/>
<reference evidence="4 5" key="1">
    <citation type="submission" date="2014-10" db="EMBL/GenBank/DDBJ databases">
        <title>Genome sequence of Novosphingobium malaysiense MUSC 273(T).</title>
        <authorList>
            <person name="Lee L.-H."/>
        </authorList>
    </citation>
    <scope>NUCLEOTIDE SEQUENCE [LARGE SCALE GENOMIC DNA]</scope>
    <source>
        <strain evidence="4 5">MUSC 273</strain>
    </source>
</reference>
<dbReference type="OrthoDB" id="7253658at2"/>
<dbReference type="STRING" id="1348853.LK12_16385"/>
<feature type="chain" id="PRO_5002065732" evidence="2">
    <location>
        <begin position="24"/>
        <end position="310"/>
    </location>
</feature>
<evidence type="ECO:0000256" key="1">
    <source>
        <dbReference type="ARBA" id="ARBA00005250"/>
    </source>
</evidence>
<sequence length="310" mass="33875">MQTLPRAAGPLALLARLLLPAGAALLVAASPVPPEAPRFEHWIDGTTESEPEMQVQQIDADTFVIRQSVKTNFEAPFLYLLFGNERAILIDSGAGGLKIRPTIDGLVSDWHAAHDDHPIRLIVAHSHGHGDHHAGDEEFRDRPNTDVVGLEPEQVAAFFGMGEGWPTETARFDLGGRVLDIIPTPGHQPAHIMVYDERTKLLFSGDMLYPGRLYVPHGEFDTFHASADRLAAFAKSHPIRALLGAHIEMTTTPGEDYAMQAPEHPSEHVLPLSPTVISELQQAAANAGPEPKIDRHADFIVYPLAPRPTE</sequence>
<dbReference type="Proteomes" id="UP000031057">
    <property type="component" value="Unassembled WGS sequence"/>
</dbReference>
<keyword evidence="5" id="KW-1185">Reference proteome</keyword>
<feature type="signal peptide" evidence="2">
    <location>
        <begin position="1"/>
        <end position="23"/>
    </location>
</feature>
<dbReference type="SUPFAM" id="SSF56281">
    <property type="entry name" value="Metallo-hydrolase/oxidoreductase"/>
    <property type="match status" value="1"/>
</dbReference>
<gene>
    <name evidence="4" type="ORF">LK12_16385</name>
</gene>
<evidence type="ECO:0000313" key="5">
    <source>
        <dbReference type="Proteomes" id="UP000031057"/>
    </source>
</evidence>
<dbReference type="PANTHER" id="PTHR42951">
    <property type="entry name" value="METALLO-BETA-LACTAMASE DOMAIN-CONTAINING"/>
    <property type="match status" value="1"/>
</dbReference>
<dbReference type="Gene3D" id="3.60.15.10">
    <property type="entry name" value="Ribonuclease Z/Hydroxyacylglutathione hydrolase-like"/>
    <property type="match status" value="1"/>
</dbReference>
<evidence type="ECO:0000259" key="3">
    <source>
        <dbReference type="SMART" id="SM00849"/>
    </source>
</evidence>
<organism evidence="4 5">
    <name type="scientific">Novosphingobium malaysiense</name>
    <dbReference type="NCBI Taxonomy" id="1348853"/>
    <lineage>
        <taxon>Bacteria</taxon>
        <taxon>Pseudomonadati</taxon>
        <taxon>Pseudomonadota</taxon>
        <taxon>Alphaproteobacteria</taxon>
        <taxon>Sphingomonadales</taxon>
        <taxon>Sphingomonadaceae</taxon>
        <taxon>Novosphingobium</taxon>
    </lineage>
</organism>
<dbReference type="Pfam" id="PF00753">
    <property type="entry name" value="Lactamase_B"/>
    <property type="match status" value="1"/>
</dbReference>
<accession>A0A0B1ZI98</accession>
<dbReference type="InterPro" id="IPR001279">
    <property type="entry name" value="Metallo-B-lactamas"/>
</dbReference>
<keyword evidence="2" id="KW-0732">Signal</keyword>
<dbReference type="SMART" id="SM00849">
    <property type="entry name" value="Lactamase_B"/>
    <property type="match status" value="1"/>
</dbReference>
<comment type="caution">
    <text evidence="4">The sequence shown here is derived from an EMBL/GenBank/DDBJ whole genome shotgun (WGS) entry which is preliminary data.</text>
</comment>
<evidence type="ECO:0000313" key="4">
    <source>
        <dbReference type="EMBL" id="KHK90232.1"/>
    </source>
</evidence>
<dbReference type="InterPro" id="IPR050855">
    <property type="entry name" value="NDM-1-like"/>
</dbReference>
<dbReference type="RefSeq" id="WP_039286363.1">
    <property type="nucleotide sequence ID" value="NZ_JTDI01000005.1"/>
</dbReference>
<proteinExistence type="inferred from homology"/>
<dbReference type="PANTHER" id="PTHR42951:SF4">
    <property type="entry name" value="ACYL-COENZYME A THIOESTERASE MBLAC2"/>
    <property type="match status" value="1"/>
</dbReference>
<feature type="domain" description="Metallo-beta-lactamase" evidence="3">
    <location>
        <begin position="75"/>
        <end position="246"/>
    </location>
</feature>
<dbReference type="GO" id="GO:0017001">
    <property type="term" value="P:antibiotic catabolic process"/>
    <property type="evidence" value="ECO:0007669"/>
    <property type="project" value="UniProtKB-ARBA"/>
</dbReference>